<dbReference type="PANTHER" id="PTHR10579">
    <property type="entry name" value="CALCIUM-ACTIVATED CHLORIDE CHANNEL REGULATOR"/>
    <property type="match status" value="1"/>
</dbReference>
<dbReference type="InterPro" id="IPR002035">
    <property type="entry name" value="VWF_A"/>
</dbReference>
<organism evidence="2 3">
    <name type="scientific">Triticum turgidum subsp. durum</name>
    <name type="common">Durum wheat</name>
    <name type="synonym">Triticum durum</name>
    <dbReference type="NCBI Taxonomy" id="4567"/>
    <lineage>
        <taxon>Eukaryota</taxon>
        <taxon>Viridiplantae</taxon>
        <taxon>Streptophyta</taxon>
        <taxon>Embryophyta</taxon>
        <taxon>Tracheophyta</taxon>
        <taxon>Spermatophyta</taxon>
        <taxon>Magnoliopsida</taxon>
        <taxon>Liliopsida</taxon>
        <taxon>Poales</taxon>
        <taxon>Poaceae</taxon>
        <taxon>BOP clade</taxon>
        <taxon>Pooideae</taxon>
        <taxon>Triticodae</taxon>
        <taxon>Triticeae</taxon>
        <taxon>Triticinae</taxon>
        <taxon>Triticum</taxon>
    </lineage>
</organism>
<protein>
    <recommendedName>
        <fullName evidence="1">VWFA domain-containing protein</fullName>
    </recommendedName>
</protein>
<proteinExistence type="predicted"/>
<evidence type="ECO:0000259" key="1">
    <source>
        <dbReference type="Pfam" id="PF13519"/>
    </source>
</evidence>
<reference evidence="2 3" key="1">
    <citation type="submission" date="2017-09" db="EMBL/GenBank/DDBJ databases">
        <authorList>
            <consortium name="International Durum Wheat Genome Sequencing Consortium (IDWGSC)"/>
            <person name="Milanesi L."/>
        </authorList>
    </citation>
    <scope>NUCLEOTIDE SEQUENCE [LARGE SCALE GENOMIC DNA]</scope>
    <source>
        <strain evidence="3">cv. Svevo</strain>
    </source>
</reference>
<sequence>MQFVIRKLSPNDRLSIVTFSDDAQRLCHLRSMTQASKAHLEDLVDGLGVINMTNMEAGLKTGHQILDGRHSNHKVHEHT</sequence>
<dbReference type="Gene3D" id="3.40.50.410">
    <property type="entry name" value="von Willebrand factor, type A domain"/>
    <property type="match status" value="1"/>
</dbReference>
<evidence type="ECO:0000313" key="3">
    <source>
        <dbReference type="Proteomes" id="UP000324705"/>
    </source>
</evidence>
<dbReference type="AlphaFoldDB" id="A0A9R1AUX9"/>
<feature type="domain" description="VWFA" evidence="1">
    <location>
        <begin position="3"/>
        <end position="71"/>
    </location>
</feature>
<dbReference type="PANTHER" id="PTHR10579:SF173">
    <property type="entry name" value="VWFA DOMAIN-CONTAINING PROTEIN"/>
    <property type="match status" value="1"/>
</dbReference>
<evidence type="ECO:0000313" key="2">
    <source>
        <dbReference type="EMBL" id="VAI41154.1"/>
    </source>
</evidence>
<dbReference type="Gramene" id="TRITD6Av1G001200.5">
    <property type="protein sequence ID" value="TRITD6Av1G001200.5"/>
    <property type="gene ID" value="TRITD6Av1G001200"/>
</dbReference>
<accession>A0A9R1AUX9</accession>
<gene>
    <name evidence="2" type="ORF">TRITD_6Av1G001200</name>
</gene>
<dbReference type="EMBL" id="LT934121">
    <property type="protein sequence ID" value="VAI41154.1"/>
    <property type="molecule type" value="Genomic_DNA"/>
</dbReference>
<name>A0A9R1AUX9_TRITD</name>
<dbReference type="Proteomes" id="UP000324705">
    <property type="component" value="Chromosome 6A"/>
</dbReference>
<dbReference type="Pfam" id="PF13519">
    <property type="entry name" value="VWA_2"/>
    <property type="match status" value="1"/>
</dbReference>
<dbReference type="SUPFAM" id="SSF53300">
    <property type="entry name" value="vWA-like"/>
    <property type="match status" value="1"/>
</dbReference>
<dbReference type="InterPro" id="IPR036465">
    <property type="entry name" value="vWFA_dom_sf"/>
</dbReference>
<dbReference type="InterPro" id="IPR051266">
    <property type="entry name" value="CLCR"/>
</dbReference>
<keyword evidence="3" id="KW-1185">Reference proteome</keyword>